<dbReference type="SUPFAM" id="SSF52833">
    <property type="entry name" value="Thioredoxin-like"/>
    <property type="match status" value="1"/>
</dbReference>
<gene>
    <name evidence="9" type="ORF">KIW84_073216</name>
</gene>
<feature type="domain" description="Thioredoxin" evidence="8">
    <location>
        <begin position="1"/>
        <end position="112"/>
    </location>
</feature>
<keyword evidence="5 7" id="KW-0676">Redox-active center</keyword>
<keyword evidence="3" id="KW-0249">Electron transport</keyword>
<dbReference type="InterPro" id="IPR005746">
    <property type="entry name" value="Thioredoxin"/>
</dbReference>
<reference evidence="9 10" key="1">
    <citation type="journal article" date="2022" name="Nat. Genet.">
        <title>Improved pea reference genome and pan-genome highlight genomic features and evolutionary characteristics.</title>
        <authorList>
            <person name="Yang T."/>
            <person name="Liu R."/>
            <person name="Luo Y."/>
            <person name="Hu S."/>
            <person name="Wang D."/>
            <person name="Wang C."/>
            <person name="Pandey M.K."/>
            <person name="Ge S."/>
            <person name="Xu Q."/>
            <person name="Li N."/>
            <person name="Li G."/>
            <person name="Huang Y."/>
            <person name="Saxena R.K."/>
            <person name="Ji Y."/>
            <person name="Li M."/>
            <person name="Yan X."/>
            <person name="He Y."/>
            <person name="Liu Y."/>
            <person name="Wang X."/>
            <person name="Xiang C."/>
            <person name="Varshney R.K."/>
            <person name="Ding H."/>
            <person name="Gao S."/>
            <person name="Zong X."/>
        </authorList>
    </citation>
    <scope>NUCLEOTIDE SEQUENCE [LARGE SCALE GENOMIC DNA]</scope>
    <source>
        <strain evidence="9 10">cv. Zhongwan 6</strain>
    </source>
</reference>
<evidence type="ECO:0000256" key="2">
    <source>
        <dbReference type="ARBA" id="ARBA00022946"/>
    </source>
</evidence>
<dbReference type="PANTHER" id="PTHR45663">
    <property type="entry name" value="GEO12009P1"/>
    <property type="match status" value="1"/>
</dbReference>
<keyword evidence="10" id="KW-1185">Reference proteome</keyword>
<dbReference type="PROSITE" id="PS51352">
    <property type="entry name" value="THIOREDOXIN_2"/>
    <property type="match status" value="1"/>
</dbReference>
<dbReference type="FunFam" id="3.40.30.10:FF:000001">
    <property type="entry name" value="Thioredoxin"/>
    <property type="match status" value="1"/>
</dbReference>
<dbReference type="PIRSF" id="PIRSF000077">
    <property type="entry name" value="Thioredoxin"/>
    <property type="match status" value="1"/>
</dbReference>
<evidence type="ECO:0000256" key="5">
    <source>
        <dbReference type="ARBA" id="ARBA00023284"/>
    </source>
</evidence>
<evidence type="ECO:0000313" key="9">
    <source>
        <dbReference type="EMBL" id="KAI5386984.1"/>
    </source>
</evidence>
<comment type="similarity">
    <text evidence="6">Belongs to the thioredoxin family.</text>
</comment>
<evidence type="ECO:0000313" key="10">
    <source>
        <dbReference type="Proteomes" id="UP001058974"/>
    </source>
</evidence>
<dbReference type="PROSITE" id="PS00194">
    <property type="entry name" value="THIOREDOXIN_1"/>
    <property type="match status" value="1"/>
</dbReference>
<dbReference type="EMBL" id="JAMSHJ010000007">
    <property type="protein sequence ID" value="KAI5386984.1"/>
    <property type="molecule type" value="Genomic_DNA"/>
</dbReference>
<protein>
    <recommendedName>
        <fullName evidence="6">Thioredoxin</fullName>
    </recommendedName>
</protein>
<evidence type="ECO:0000256" key="6">
    <source>
        <dbReference type="PIRNR" id="PIRNR000077"/>
    </source>
</evidence>
<dbReference type="InterPro" id="IPR013766">
    <property type="entry name" value="Thioredoxin_domain"/>
</dbReference>
<dbReference type="Proteomes" id="UP001058974">
    <property type="component" value="Chromosome 7"/>
</dbReference>
<dbReference type="InterPro" id="IPR036249">
    <property type="entry name" value="Thioredoxin-like_sf"/>
</dbReference>
<sequence length="112" mass="12716">MRLCCPAATPVNKDLWDNSILKSETPVIVEFYSNWCGPCRMVHRVIDEVATEYAGRLKCFVLNTDADKQIAEEYEINVVPVVLLSKNGKKFDVVVGTMPKEFYVSAIERMLN</sequence>
<comment type="caution">
    <text evidence="9">The sequence shown here is derived from an EMBL/GenBank/DDBJ whole genome shotgun (WGS) entry which is preliminary data.</text>
</comment>
<keyword evidence="2" id="KW-0809">Transit peptide</keyword>
<dbReference type="Pfam" id="PF00085">
    <property type="entry name" value="Thioredoxin"/>
    <property type="match status" value="1"/>
</dbReference>
<dbReference type="AlphaFoldDB" id="A0A9D4VN18"/>
<keyword evidence="4 7" id="KW-1015">Disulfide bond</keyword>
<dbReference type="Gramene" id="Psat07G0321600-T1">
    <property type="protein sequence ID" value="KAI5386984.1"/>
    <property type="gene ID" value="KIW84_073216"/>
</dbReference>
<feature type="disulfide bond" description="Redox-active" evidence="7">
    <location>
        <begin position="36"/>
        <end position="39"/>
    </location>
</feature>
<dbReference type="Gramene" id="Psat7g125320.1">
    <property type="protein sequence ID" value="Psat7g125320.1.cds1"/>
    <property type="gene ID" value="Psat7g125320"/>
</dbReference>
<evidence type="ECO:0000256" key="4">
    <source>
        <dbReference type="ARBA" id="ARBA00023157"/>
    </source>
</evidence>
<evidence type="ECO:0000259" key="8">
    <source>
        <dbReference type="PROSITE" id="PS51352"/>
    </source>
</evidence>
<evidence type="ECO:0000256" key="3">
    <source>
        <dbReference type="ARBA" id="ARBA00022982"/>
    </source>
</evidence>
<name>A0A9D4VN18_PEA</name>
<keyword evidence="1" id="KW-0813">Transport</keyword>
<accession>A0A9D4VN18</accession>
<dbReference type="InterPro" id="IPR017937">
    <property type="entry name" value="Thioredoxin_CS"/>
</dbReference>
<evidence type="ECO:0000256" key="1">
    <source>
        <dbReference type="ARBA" id="ARBA00022448"/>
    </source>
</evidence>
<dbReference type="GO" id="GO:0005737">
    <property type="term" value="C:cytoplasm"/>
    <property type="evidence" value="ECO:0007669"/>
    <property type="project" value="TreeGrafter"/>
</dbReference>
<dbReference type="GO" id="GO:0015035">
    <property type="term" value="F:protein-disulfide reductase activity"/>
    <property type="evidence" value="ECO:0007669"/>
    <property type="project" value="InterPro"/>
</dbReference>
<dbReference type="GO" id="GO:0008047">
    <property type="term" value="F:enzyme activator activity"/>
    <property type="evidence" value="ECO:0007669"/>
    <property type="project" value="UniProtKB-ARBA"/>
</dbReference>
<dbReference type="CDD" id="cd02947">
    <property type="entry name" value="TRX_family"/>
    <property type="match status" value="1"/>
</dbReference>
<evidence type="ECO:0000256" key="7">
    <source>
        <dbReference type="PIRSR" id="PIRSR000077-4"/>
    </source>
</evidence>
<dbReference type="PANTHER" id="PTHR45663:SF21">
    <property type="entry name" value="THIOREDOXIN M3, CHLOROPLASTIC"/>
    <property type="match status" value="1"/>
</dbReference>
<dbReference type="Gene3D" id="3.40.30.10">
    <property type="entry name" value="Glutaredoxin"/>
    <property type="match status" value="1"/>
</dbReference>
<proteinExistence type="inferred from homology"/>
<organism evidence="9 10">
    <name type="scientific">Pisum sativum</name>
    <name type="common">Garden pea</name>
    <name type="synonym">Lathyrus oleraceus</name>
    <dbReference type="NCBI Taxonomy" id="3888"/>
    <lineage>
        <taxon>Eukaryota</taxon>
        <taxon>Viridiplantae</taxon>
        <taxon>Streptophyta</taxon>
        <taxon>Embryophyta</taxon>
        <taxon>Tracheophyta</taxon>
        <taxon>Spermatophyta</taxon>
        <taxon>Magnoliopsida</taxon>
        <taxon>eudicotyledons</taxon>
        <taxon>Gunneridae</taxon>
        <taxon>Pentapetalae</taxon>
        <taxon>rosids</taxon>
        <taxon>fabids</taxon>
        <taxon>Fabales</taxon>
        <taxon>Fabaceae</taxon>
        <taxon>Papilionoideae</taxon>
        <taxon>50 kb inversion clade</taxon>
        <taxon>NPAAA clade</taxon>
        <taxon>Hologalegina</taxon>
        <taxon>IRL clade</taxon>
        <taxon>Fabeae</taxon>
        <taxon>Lathyrus</taxon>
    </lineage>
</organism>